<evidence type="ECO:0000256" key="2">
    <source>
        <dbReference type="SAM" id="MobiDB-lite"/>
    </source>
</evidence>
<sequence>MHILKKTLTKQTSSPSPPPDIDNKASDIDNKPPTTTTSMPPPPSSSSIQVTGSTNQGGPRASLHLNGPPPPRRLSDTMLDHILGRGRGADFLPDPTATAASSSKKESMRFSVMDSNAEYWATDGVIRRSDTVTRRMNLRGIPIPNAMDPALFMEAVNQGLENQGEDDLDQGGRPRSPSRQEVDRAAMDQIEAKKTRLQQLEDALVRSLEACYAPRKLPPEKIALADGQHTPLSPSRSLQYIDSDGNIRQIQRKGCETPRGLPPPTPASTPVANPDKI</sequence>
<feature type="region of interest" description="Disordered" evidence="2">
    <location>
        <begin position="162"/>
        <end position="182"/>
    </location>
</feature>
<keyword evidence="1" id="KW-0175">Coiled coil</keyword>
<evidence type="ECO:0000313" key="3">
    <source>
        <dbReference type="EMBL" id="KAF0700167.1"/>
    </source>
</evidence>
<evidence type="ECO:0000313" key="4">
    <source>
        <dbReference type="EMBL" id="VFT86177.1"/>
    </source>
</evidence>
<gene>
    <name evidence="4" type="primary">Aste57867_9295</name>
    <name evidence="3" type="ORF">As57867_009259</name>
    <name evidence="4" type="ORF">ASTE57867_9295</name>
</gene>
<dbReference type="Proteomes" id="UP000332933">
    <property type="component" value="Unassembled WGS sequence"/>
</dbReference>
<reference evidence="4 5" key="1">
    <citation type="submission" date="2019-03" db="EMBL/GenBank/DDBJ databases">
        <authorList>
            <person name="Gaulin E."/>
            <person name="Dumas B."/>
        </authorList>
    </citation>
    <scope>NUCLEOTIDE SEQUENCE [LARGE SCALE GENOMIC DNA]</scope>
    <source>
        <strain evidence="4">CBS 568.67</strain>
    </source>
</reference>
<dbReference type="OrthoDB" id="77190at2759"/>
<dbReference type="AlphaFoldDB" id="A0A485KMU9"/>
<protein>
    <submittedName>
        <fullName evidence="4">Aste57867_9295 protein</fullName>
    </submittedName>
</protein>
<dbReference type="EMBL" id="VJMH01005135">
    <property type="protein sequence ID" value="KAF0700167.1"/>
    <property type="molecule type" value="Genomic_DNA"/>
</dbReference>
<feature type="coiled-coil region" evidence="1">
    <location>
        <begin position="183"/>
        <end position="210"/>
    </location>
</feature>
<evidence type="ECO:0000313" key="5">
    <source>
        <dbReference type="Proteomes" id="UP000332933"/>
    </source>
</evidence>
<feature type="region of interest" description="Disordered" evidence="2">
    <location>
        <begin position="1"/>
        <end position="106"/>
    </location>
</feature>
<proteinExistence type="predicted"/>
<name>A0A485KMU9_9STRA</name>
<accession>A0A485KMU9</accession>
<feature type="compositionally biased region" description="Basic and acidic residues" evidence="2">
    <location>
        <begin position="21"/>
        <end position="30"/>
    </location>
</feature>
<keyword evidence="5" id="KW-1185">Reference proteome</keyword>
<organism evidence="4 5">
    <name type="scientific">Aphanomyces stellatus</name>
    <dbReference type="NCBI Taxonomy" id="120398"/>
    <lineage>
        <taxon>Eukaryota</taxon>
        <taxon>Sar</taxon>
        <taxon>Stramenopiles</taxon>
        <taxon>Oomycota</taxon>
        <taxon>Saprolegniomycetes</taxon>
        <taxon>Saprolegniales</taxon>
        <taxon>Verrucalvaceae</taxon>
        <taxon>Aphanomyces</taxon>
    </lineage>
</organism>
<evidence type="ECO:0000256" key="1">
    <source>
        <dbReference type="SAM" id="Coils"/>
    </source>
</evidence>
<feature type="region of interest" description="Disordered" evidence="2">
    <location>
        <begin position="254"/>
        <end position="277"/>
    </location>
</feature>
<reference evidence="3" key="2">
    <citation type="submission" date="2019-06" db="EMBL/GenBank/DDBJ databases">
        <title>Genomics analysis of Aphanomyces spp. identifies a new class of oomycete effector associated with host adaptation.</title>
        <authorList>
            <person name="Gaulin E."/>
        </authorList>
    </citation>
    <scope>NUCLEOTIDE SEQUENCE</scope>
    <source>
        <strain evidence="3">CBS 578.67</strain>
    </source>
</reference>
<dbReference type="EMBL" id="CAADRA010005156">
    <property type="protein sequence ID" value="VFT86177.1"/>
    <property type="molecule type" value="Genomic_DNA"/>
</dbReference>
<feature type="compositionally biased region" description="Basic and acidic residues" evidence="2">
    <location>
        <begin position="73"/>
        <end position="83"/>
    </location>
</feature>
<feature type="compositionally biased region" description="Polar residues" evidence="2">
    <location>
        <begin position="48"/>
        <end position="57"/>
    </location>
</feature>